<evidence type="ECO:0000259" key="1">
    <source>
        <dbReference type="Pfam" id="PF12146"/>
    </source>
</evidence>
<dbReference type="EMBL" id="FOJY01000004">
    <property type="protein sequence ID" value="SFA89520.1"/>
    <property type="molecule type" value="Genomic_DNA"/>
</dbReference>
<dbReference type="Proteomes" id="UP000198838">
    <property type="component" value="Unassembled WGS sequence"/>
</dbReference>
<dbReference type="InterPro" id="IPR029058">
    <property type="entry name" value="AB_hydrolase_fold"/>
</dbReference>
<name>A0A1I0WMX6_9FIRM</name>
<proteinExistence type="predicted"/>
<reference evidence="2 3" key="1">
    <citation type="submission" date="2016-10" db="EMBL/GenBank/DDBJ databases">
        <authorList>
            <person name="de Groot N.N."/>
        </authorList>
    </citation>
    <scope>NUCLEOTIDE SEQUENCE [LARGE SCALE GENOMIC DNA]</scope>
    <source>
        <strain evidence="2 3">DSM 5522</strain>
    </source>
</reference>
<feature type="domain" description="Serine aminopeptidase S33" evidence="1">
    <location>
        <begin position="28"/>
        <end position="148"/>
    </location>
</feature>
<dbReference type="InterPro" id="IPR022742">
    <property type="entry name" value="Hydrolase_4"/>
</dbReference>
<evidence type="ECO:0000313" key="3">
    <source>
        <dbReference type="Proteomes" id="UP000198838"/>
    </source>
</evidence>
<dbReference type="STRING" id="1120918.SAMN05216249_104146"/>
<organism evidence="2 3">
    <name type="scientific">Acetitomaculum ruminis DSM 5522</name>
    <dbReference type="NCBI Taxonomy" id="1120918"/>
    <lineage>
        <taxon>Bacteria</taxon>
        <taxon>Bacillati</taxon>
        <taxon>Bacillota</taxon>
        <taxon>Clostridia</taxon>
        <taxon>Lachnospirales</taxon>
        <taxon>Lachnospiraceae</taxon>
        <taxon>Acetitomaculum</taxon>
    </lineage>
</organism>
<accession>A0A1I0WMX6</accession>
<protein>
    <recommendedName>
        <fullName evidence="1">Serine aminopeptidase S33 domain-containing protein</fullName>
    </recommendedName>
</protein>
<sequence length="250" mass="29190">MEKYFDINEKGFSVRCKMFYAKDLKDVEYIVIATHGFGGSKENKTIEKFAQKLYSKHKNYGVLSFDWPCHGADARKKLLLEECMEYLSFVIAYSKEKLNAKDLYIYSVSFGAYLTLKYIVEINNPFKKIALRCPALKMYDTMIKGISKEDMLKLSKKKEVLAGHDRKMKIDQEFLEGLKNSDVMKYDYMDYADDIILIHGTKDEMVNIEDSRKFSQNNVIEMLEVENADHRFSDPKTMDIAIHTIVEFFS</sequence>
<dbReference type="RefSeq" id="WP_092870912.1">
    <property type="nucleotide sequence ID" value="NZ_FOJY01000004.1"/>
</dbReference>
<dbReference type="Gene3D" id="3.40.50.1820">
    <property type="entry name" value="alpha/beta hydrolase"/>
    <property type="match status" value="1"/>
</dbReference>
<dbReference type="SUPFAM" id="SSF53474">
    <property type="entry name" value="alpha/beta-Hydrolases"/>
    <property type="match status" value="1"/>
</dbReference>
<dbReference type="Pfam" id="PF12146">
    <property type="entry name" value="Hydrolase_4"/>
    <property type="match status" value="1"/>
</dbReference>
<evidence type="ECO:0000313" key="2">
    <source>
        <dbReference type="EMBL" id="SFA89520.1"/>
    </source>
</evidence>
<keyword evidence="3" id="KW-1185">Reference proteome</keyword>
<dbReference type="OrthoDB" id="9780269at2"/>
<dbReference type="AlphaFoldDB" id="A0A1I0WMX6"/>
<gene>
    <name evidence="2" type="ORF">SAMN05216249_104146</name>
</gene>